<reference evidence="7 8" key="1">
    <citation type="submission" date="2016-03" db="EMBL/GenBank/DDBJ databases">
        <title>Complete genome sequence of Pedobacter cryoconitis PAMC 27485.</title>
        <authorList>
            <person name="Lee J."/>
            <person name="Kim O.-S."/>
        </authorList>
    </citation>
    <scope>NUCLEOTIDE SEQUENCE [LARGE SCALE GENOMIC DNA]</scope>
    <source>
        <strain evidence="7 8">PAMC 27485</strain>
    </source>
</reference>
<evidence type="ECO:0000259" key="6">
    <source>
        <dbReference type="PROSITE" id="PS50059"/>
    </source>
</evidence>
<dbReference type="PROSITE" id="PS51257">
    <property type="entry name" value="PROKAR_LIPOPROTEIN"/>
    <property type="match status" value="1"/>
</dbReference>
<dbReference type="InterPro" id="IPR046357">
    <property type="entry name" value="PPIase_dom_sf"/>
</dbReference>
<feature type="chain" id="PRO_5007280743" description="Peptidyl-prolyl cis-trans isomerase" evidence="5">
    <location>
        <begin position="19"/>
        <end position="188"/>
    </location>
</feature>
<dbReference type="GO" id="GO:0003755">
    <property type="term" value="F:peptidyl-prolyl cis-trans isomerase activity"/>
    <property type="evidence" value="ECO:0007669"/>
    <property type="project" value="UniProtKB-UniRule"/>
</dbReference>
<keyword evidence="3 4" id="KW-0413">Isomerase</keyword>
<dbReference type="PATRIC" id="fig|188932.3.peg.4862"/>
<dbReference type="AlphaFoldDB" id="A0A127VJS6"/>
<sequence length="188" mass="20641" precursor="true">MFKIKTLLLLIAAACAFAACKTAPAYDKAAQLAIDDDLIKIYIDSVNKVAVGAAKITALKTPEGLYYQIYDGGKGSATYEPTDTIRMRYTGSTIKQLLYDMTPVVTDDLVPKFVFGSAIEGLQKGLRMIQPGGHIRLIIPSTMAYQNRVVPAIQQSNRLPSFLPANSILDFDIQLIEVKKYVPIVQPK</sequence>
<evidence type="ECO:0000256" key="5">
    <source>
        <dbReference type="SAM" id="SignalP"/>
    </source>
</evidence>
<accession>A0A127VJS6</accession>
<proteinExistence type="inferred from homology"/>
<evidence type="ECO:0000313" key="7">
    <source>
        <dbReference type="EMBL" id="AMQ01518.1"/>
    </source>
</evidence>
<dbReference type="Proteomes" id="UP000071561">
    <property type="component" value="Chromosome"/>
</dbReference>
<dbReference type="Gene3D" id="3.10.50.40">
    <property type="match status" value="1"/>
</dbReference>
<feature type="signal peptide" evidence="5">
    <location>
        <begin position="1"/>
        <end position="18"/>
    </location>
</feature>
<comment type="catalytic activity">
    <reaction evidence="1 3 4">
        <text>[protein]-peptidylproline (omega=180) = [protein]-peptidylproline (omega=0)</text>
        <dbReference type="Rhea" id="RHEA:16237"/>
        <dbReference type="Rhea" id="RHEA-COMP:10747"/>
        <dbReference type="Rhea" id="RHEA-COMP:10748"/>
        <dbReference type="ChEBI" id="CHEBI:83833"/>
        <dbReference type="ChEBI" id="CHEBI:83834"/>
        <dbReference type="EC" id="5.2.1.8"/>
    </reaction>
</comment>
<evidence type="ECO:0000256" key="3">
    <source>
        <dbReference type="PROSITE-ProRule" id="PRU00277"/>
    </source>
</evidence>
<keyword evidence="5" id="KW-0732">Signal</keyword>
<dbReference type="RefSeq" id="WP_068405812.1">
    <property type="nucleotide sequence ID" value="NZ_CP014504.1"/>
</dbReference>
<evidence type="ECO:0000256" key="4">
    <source>
        <dbReference type="RuleBase" id="RU003915"/>
    </source>
</evidence>
<evidence type="ECO:0000256" key="2">
    <source>
        <dbReference type="ARBA" id="ARBA00023110"/>
    </source>
</evidence>
<dbReference type="InterPro" id="IPR001179">
    <property type="entry name" value="PPIase_FKBP_dom"/>
</dbReference>
<keyword evidence="8" id="KW-1185">Reference proteome</keyword>
<dbReference type="PROSITE" id="PS50059">
    <property type="entry name" value="FKBP_PPIASE"/>
    <property type="match status" value="1"/>
</dbReference>
<dbReference type="KEGG" id="pcm:AY601_4688"/>
<dbReference type="OrthoDB" id="669809at2"/>
<protein>
    <recommendedName>
        <fullName evidence="4">Peptidyl-prolyl cis-trans isomerase</fullName>
        <ecNumber evidence="4">5.2.1.8</ecNumber>
    </recommendedName>
</protein>
<dbReference type="Pfam" id="PF00254">
    <property type="entry name" value="FKBP_C"/>
    <property type="match status" value="1"/>
</dbReference>
<evidence type="ECO:0000313" key="8">
    <source>
        <dbReference type="Proteomes" id="UP000071561"/>
    </source>
</evidence>
<feature type="domain" description="PPIase FKBP-type" evidence="6">
    <location>
        <begin position="82"/>
        <end position="179"/>
    </location>
</feature>
<dbReference type="EMBL" id="CP014504">
    <property type="protein sequence ID" value="AMQ01518.1"/>
    <property type="molecule type" value="Genomic_DNA"/>
</dbReference>
<dbReference type="SUPFAM" id="SSF54534">
    <property type="entry name" value="FKBP-like"/>
    <property type="match status" value="1"/>
</dbReference>
<comment type="similarity">
    <text evidence="4">Belongs to the FKBP-type PPIase family.</text>
</comment>
<gene>
    <name evidence="7" type="ORF">AY601_4688</name>
</gene>
<evidence type="ECO:0000256" key="1">
    <source>
        <dbReference type="ARBA" id="ARBA00000971"/>
    </source>
</evidence>
<name>A0A127VJS6_9SPHI</name>
<keyword evidence="2 3" id="KW-0697">Rotamase</keyword>
<organism evidence="7 8">
    <name type="scientific">Pedobacter cryoconitis</name>
    <dbReference type="NCBI Taxonomy" id="188932"/>
    <lineage>
        <taxon>Bacteria</taxon>
        <taxon>Pseudomonadati</taxon>
        <taxon>Bacteroidota</taxon>
        <taxon>Sphingobacteriia</taxon>
        <taxon>Sphingobacteriales</taxon>
        <taxon>Sphingobacteriaceae</taxon>
        <taxon>Pedobacter</taxon>
    </lineage>
</organism>
<dbReference type="EC" id="5.2.1.8" evidence="4"/>